<dbReference type="AlphaFoldDB" id="A0A5P1UR62"/>
<organism evidence="1 2">
    <name type="scientific">Acinetobacter suaedae</name>
    <dbReference type="NCBI Taxonomy" id="2609668"/>
    <lineage>
        <taxon>Bacteria</taxon>
        <taxon>Pseudomonadati</taxon>
        <taxon>Pseudomonadota</taxon>
        <taxon>Gammaproteobacteria</taxon>
        <taxon>Moraxellales</taxon>
        <taxon>Moraxellaceae</taxon>
        <taxon>Acinetobacter</taxon>
    </lineage>
</organism>
<name>A0A5P1UR62_9GAMM</name>
<dbReference type="InterPro" id="IPR056918">
    <property type="entry name" value="8xMP"/>
</dbReference>
<dbReference type="Pfam" id="PF24838">
    <property type="entry name" value="8xMP"/>
    <property type="match status" value="1"/>
</dbReference>
<evidence type="ECO:0000313" key="1">
    <source>
        <dbReference type="EMBL" id="QER38868.1"/>
    </source>
</evidence>
<gene>
    <name evidence="1" type="ORF">F2A31_03805</name>
</gene>
<dbReference type="KEGG" id="asue:F2A31_03805"/>
<keyword evidence="2" id="KW-1185">Reference proteome</keyword>
<dbReference type="EMBL" id="CP043909">
    <property type="protein sequence ID" value="QER38868.1"/>
    <property type="molecule type" value="Genomic_DNA"/>
</dbReference>
<proteinExistence type="predicted"/>
<sequence length="340" mass="39078">MTYPQLDFFTLNVSEKQESSNFLEKEKRLKKIYEITVKTRNFEIAQLIQRNNFFMIFQGVLLACVISSKDTVPFVQFIISCAGFYIAYCQTKVAAGAKFWQEYWESEVYKAEKQLEALYKNNSLLEGKKINTNFQLQSFIPLFIKSKEQVYSQVSERLLKTSPTTETTSPLYITAPPIKINRYIKLLFSGETLKPSIFSTNKLILEKPSVSKIPIHVGQCLIITWALLMLSCLGVYNQILEWKPINDIALREFPTHKEAIKQEIYLSNDKDKTSPLYLANDHERNTDNAISGSTIPLQVDLGRLHNLSQNNEIFLNIHIDKNGNATTSYKISDSDLETKK</sequence>
<reference evidence="1 2" key="1">
    <citation type="submission" date="2019-09" db="EMBL/GenBank/DDBJ databases">
        <title>Acinetobacter sp. C16S1 isolated from saline soil.</title>
        <authorList>
            <person name="Xu L."/>
            <person name="Sun J.-Q."/>
        </authorList>
    </citation>
    <scope>NUCLEOTIDE SEQUENCE [LARGE SCALE GENOMIC DNA]</scope>
    <source>
        <strain evidence="1 2">C16S1</strain>
    </source>
</reference>
<dbReference type="Proteomes" id="UP000325177">
    <property type="component" value="Chromosome"/>
</dbReference>
<dbReference type="RefSeq" id="WP_150025266.1">
    <property type="nucleotide sequence ID" value="NZ_CP043909.1"/>
</dbReference>
<accession>A0A5P1UR62</accession>
<evidence type="ECO:0000313" key="2">
    <source>
        <dbReference type="Proteomes" id="UP000325177"/>
    </source>
</evidence>
<protein>
    <submittedName>
        <fullName evidence="1">Uncharacterized protein</fullName>
    </submittedName>
</protein>